<dbReference type="Pfam" id="PF13173">
    <property type="entry name" value="AAA_14"/>
    <property type="match status" value="1"/>
</dbReference>
<dbReference type="GO" id="GO:0005524">
    <property type="term" value="F:ATP binding"/>
    <property type="evidence" value="ECO:0007669"/>
    <property type="project" value="UniProtKB-KW"/>
</dbReference>
<keyword evidence="3" id="KW-0067">ATP-binding</keyword>
<evidence type="ECO:0000313" key="3">
    <source>
        <dbReference type="EMBL" id="RGS84901.1"/>
    </source>
</evidence>
<evidence type="ECO:0000259" key="1">
    <source>
        <dbReference type="Pfam" id="PF13173"/>
    </source>
</evidence>
<proteinExistence type="predicted"/>
<keyword evidence="3" id="KW-0547">Nucleotide-binding</keyword>
<dbReference type="PANTHER" id="PTHR33295:SF18">
    <property type="entry name" value="AAA+ ATPASE DOMAIN-CONTAINING PROTEIN"/>
    <property type="match status" value="1"/>
</dbReference>
<feature type="domain" description="AAA" evidence="1">
    <location>
        <begin position="37"/>
        <end position="163"/>
    </location>
</feature>
<dbReference type="EMBL" id="QSBI01000024">
    <property type="protein sequence ID" value="RGX07963.1"/>
    <property type="molecule type" value="Genomic_DNA"/>
</dbReference>
<dbReference type="InterPro" id="IPR025420">
    <property type="entry name" value="DUF4143"/>
</dbReference>
<dbReference type="Pfam" id="PF13635">
    <property type="entry name" value="DUF4143"/>
    <property type="match status" value="1"/>
</dbReference>
<comment type="caution">
    <text evidence="3">The sequence shown here is derived from an EMBL/GenBank/DDBJ whole genome shotgun (WGS) entry which is preliminary data.</text>
</comment>
<name>A0A395VZ92_BACOV</name>
<dbReference type="Proteomes" id="UP000286031">
    <property type="component" value="Unassembled WGS sequence"/>
</dbReference>
<evidence type="ECO:0000313" key="5">
    <source>
        <dbReference type="Proteomes" id="UP000266492"/>
    </source>
</evidence>
<evidence type="ECO:0000313" key="6">
    <source>
        <dbReference type="Proteomes" id="UP000286031"/>
    </source>
</evidence>
<reference evidence="5 6" key="1">
    <citation type="submission" date="2018-08" db="EMBL/GenBank/DDBJ databases">
        <title>A genome reference for cultivated species of the human gut microbiota.</title>
        <authorList>
            <person name="Zou Y."/>
            <person name="Xue W."/>
            <person name="Luo G."/>
        </authorList>
    </citation>
    <scope>NUCLEOTIDE SEQUENCE [LARGE SCALE GENOMIC DNA]</scope>
    <source>
        <strain evidence="4 6">AF04-46</strain>
        <strain evidence="3 5">AF20-9LB</strain>
    </source>
</reference>
<dbReference type="EMBL" id="QRVZ01000005">
    <property type="protein sequence ID" value="RGS84901.1"/>
    <property type="molecule type" value="Genomic_DNA"/>
</dbReference>
<accession>A0A395VZ92</accession>
<dbReference type="PANTHER" id="PTHR33295">
    <property type="entry name" value="ATPASE"/>
    <property type="match status" value="1"/>
</dbReference>
<feature type="domain" description="DUF4143" evidence="2">
    <location>
        <begin position="221"/>
        <end position="362"/>
    </location>
</feature>
<evidence type="ECO:0000313" key="4">
    <source>
        <dbReference type="EMBL" id="RGX07963.1"/>
    </source>
</evidence>
<evidence type="ECO:0000259" key="2">
    <source>
        <dbReference type="Pfam" id="PF13635"/>
    </source>
</evidence>
<protein>
    <submittedName>
        <fullName evidence="3">ATP-binding protein</fullName>
    </submittedName>
</protein>
<dbReference type="Proteomes" id="UP000266492">
    <property type="component" value="Unassembled WGS sequence"/>
</dbReference>
<dbReference type="RefSeq" id="WP_117512531.1">
    <property type="nucleotide sequence ID" value="NZ_CAKJYX010000005.1"/>
</dbReference>
<sequence>MIRREILKEVLLDNRNEVVKHQVIPRSFQFEEFGNYVFVGIRRAGKSFLLYQRIQELLHSGHTWNEMLYVNFEDERLIGMTAADLNLILEVHAEMSTDRPMLFLDEIQNIDGWDKFVRRLADNKYRAYVTGSNAKMLSQDVATTLGGRYITVHVYPYDFKEFLYANGVEVTENSLFATESRAEIKRIFNDYFRSGGFPEGASLAAKRDYLTSVYQKIYLGDIAARHSIENTFALRILFRKLAESIKQPVSFTRITNIVASTGVKISKNTVINYMEYAKDACLLIPIQNIADKLVERETNPKYYFADNGILNLLLLDADTSLLENLVAVTLLRRYGTDDAVFFYNRNVEVDFYLPDIGVAIQVCYTMNLSDETFQREVQALVKLNKVFECRQLLIITYDDEERIELEKCAIEVIPVWKWLLGK</sequence>
<dbReference type="SUPFAM" id="SSF52540">
    <property type="entry name" value="P-loop containing nucleoside triphosphate hydrolases"/>
    <property type="match status" value="1"/>
</dbReference>
<dbReference type="InterPro" id="IPR027417">
    <property type="entry name" value="P-loop_NTPase"/>
</dbReference>
<dbReference type="AlphaFoldDB" id="A0A395VZ92"/>
<gene>
    <name evidence="4" type="ORF">DWV35_17455</name>
    <name evidence="3" type="ORF">DWX70_07680</name>
</gene>
<organism evidence="3 5">
    <name type="scientific">Bacteroides ovatus</name>
    <dbReference type="NCBI Taxonomy" id="28116"/>
    <lineage>
        <taxon>Bacteria</taxon>
        <taxon>Pseudomonadati</taxon>
        <taxon>Bacteroidota</taxon>
        <taxon>Bacteroidia</taxon>
        <taxon>Bacteroidales</taxon>
        <taxon>Bacteroidaceae</taxon>
        <taxon>Bacteroides</taxon>
    </lineage>
</organism>
<dbReference type="InterPro" id="IPR041682">
    <property type="entry name" value="AAA_14"/>
</dbReference>